<dbReference type="Pfam" id="PF09794">
    <property type="entry name" value="Avl9"/>
    <property type="match status" value="1"/>
</dbReference>
<dbReference type="Proteomes" id="UP001230268">
    <property type="component" value="Unassembled WGS sequence"/>
</dbReference>
<feature type="region of interest" description="Disordered" evidence="2">
    <location>
        <begin position="979"/>
        <end position="1058"/>
    </location>
</feature>
<feature type="compositionally biased region" description="Polar residues" evidence="2">
    <location>
        <begin position="849"/>
        <end position="874"/>
    </location>
</feature>
<evidence type="ECO:0000313" key="4">
    <source>
        <dbReference type="EMBL" id="KAK1442122.1"/>
    </source>
</evidence>
<feature type="compositionally biased region" description="Basic and acidic residues" evidence="2">
    <location>
        <begin position="1011"/>
        <end position="1024"/>
    </location>
</feature>
<evidence type="ECO:0000313" key="5">
    <source>
        <dbReference type="Proteomes" id="UP001230268"/>
    </source>
</evidence>
<dbReference type="InterPro" id="IPR003409">
    <property type="entry name" value="MORN"/>
</dbReference>
<keyword evidence="5" id="KW-1185">Reference proteome</keyword>
<sequence length="1529" mass="171688">MSHKKEQLDPNPLYGIPAGPWTVEDLSNMHKHGGQTDNQQTPDPSNLDAAVGDAENLKNLYFRAGSFSQWQDCDQGDDTSSFLLFSNEGDLHERNSLYPAVEAQATQTINSNREPESEREAVTEPDEQGPDAQTVGPQRHGDYNMLNLEQVEGKQISQVKQGGIQEAQNVDFKKDLRQSKKQPDVCDQPYENPSGIYETCSLTYVPKAVDLGNRMALYETDLHGPPIVGAAIIRHQDMQTYVDFAHPESLKSCTTPTAELIVNDSNSWADTDLDAVKELECCFHLVPRLSLGAMQDKTLADFSYFTLPTPCGNYLYGISFVAMIEGESRQSSRPHSRTVSPPRSPKTLPMDRKTVRFEDDVSRRRETEGSGPYKNSEDHVMKPTFVAVCVISKVPFFCYIGCKLEYIAQTYFHNKCFSDHQLLLSFVEQMNSKDVVENWAYESLYFNLEYYFKPLALCVTYRALLFIVKSVMNGRKVVLYSDSAARTSTAVLSILTMIPGASSLGFNSKSFGSFWHSWKKFGMPLHLFHSHNVIYPYLTGEMCGFIENVSGYLVGITDRGVIRRLKNKPDMVLDLEVNCIRLFNRRLMEMYYPSIYEMDFFDEFLENVDGSDDEAMVKGMVETGDAIYNSISGYLAKAPSTFINIGGNVKRYLGKSVHSTVSPIKCNESPLRLLDKYFPGSVPNWLKKCAINTPSSLEDKRTRRTKVRSNETPDAQDSNVFTVQNMFNKMAENGHSYHYFGNIEFVRGYTGVANRTREIEYAINHRVGPMQKYLVKFLEDAAYVCGERRIMYHLLMDFGFQFSAMIDCSQPVVGTVIKRGDIYLRGNLQDMSSHPGWLDTLVNMDSDEASPNSQNETNQPILSSRSETVPSRATSHTRETVPIQEKKDKESLFKLPAMINKDSLTELGYNLASKGKSAISNAIGTGKSDSKKGVGSNLKAKADQRAMKEDYTDEIKTGYDVMAIFGIFESYLDYTPKEKVSPVSEGTSEKEGASDTATIPPTSNALTGDSVDTRNEPQIDDNVKENVTNESTDPCTSSTLTESYQQTDVPSNTTDACSVPQQVLNPERASAYVDFEYRRTTDQEVQLEVVGTVATRILELQNNHSIDFIERWLMTKCAKNFFDEHSLNVFNEPVYQVNSNVAKQRYPNGDVYIGELVHLKREGRGTYIAVDGTQYDGEWVDGKRHGEGTLTSSKHEYTYKGEWYKDKREGDGELDTALFHYVGTFKNNQFHGRGKLVHKGGETYEGDFADGKYNGRGKLIMPDGTIKMGSFCDDKLIGVCSVIKTDGTIYVGTLDGELLSGKGKVIYNRLVSFEGNFYQGIRQGQGIMEIKLNEDGSEGIISVEGIWMNDLLNMQEVMVKFPNDYKYVGNMKLCSDLSQIMYFDSYNEMLHSEAEEAMMSFDNRILPHGQGIIKTVSKSTYNGKLSHGMRFGEGDMIFKNGVSFSGQWAFGTVHGRINVVFPNSPEPKQVAFDYGKLIDKLEGQELVYINECLEEVGNPGFEKEFTIRNLEPLPGLLTAAGELLSDCDK</sequence>
<dbReference type="Gene3D" id="3.40.50.11500">
    <property type="match status" value="1"/>
</dbReference>
<feature type="compositionally biased region" description="Polar residues" evidence="2">
    <location>
        <begin position="995"/>
        <end position="1007"/>
    </location>
</feature>
<feature type="region of interest" description="Disordered" evidence="2">
    <location>
        <begin position="1"/>
        <end position="50"/>
    </location>
</feature>
<gene>
    <name evidence="4" type="ORF">BgAZ_401520</name>
</gene>
<feature type="region of interest" description="Disordered" evidence="2">
    <location>
        <begin position="329"/>
        <end position="352"/>
    </location>
</feature>
<dbReference type="EMBL" id="JAVEPI010000004">
    <property type="protein sequence ID" value="KAK1442122.1"/>
    <property type="molecule type" value="Genomic_DNA"/>
</dbReference>
<evidence type="ECO:0000256" key="1">
    <source>
        <dbReference type="ARBA" id="ARBA00022737"/>
    </source>
</evidence>
<keyword evidence="1" id="KW-0677">Repeat</keyword>
<protein>
    <recommendedName>
        <fullName evidence="3">AVL9/DENND6 domain-containing protein</fullName>
    </recommendedName>
</protein>
<evidence type="ECO:0000256" key="2">
    <source>
        <dbReference type="SAM" id="MobiDB-lite"/>
    </source>
</evidence>
<proteinExistence type="predicted"/>
<dbReference type="InterPro" id="IPR043153">
    <property type="entry name" value="DENN_C"/>
</dbReference>
<feature type="region of interest" description="Disordered" evidence="2">
    <location>
        <begin position="105"/>
        <end position="141"/>
    </location>
</feature>
<feature type="compositionally biased region" description="Basic and acidic residues" evidence="2">
    <location>
        <begin position="113"/>
        <end position="122"/>
    </location>
</feature>
<dbReference type="PANTHER" id="PTHR43215:SF14">
    <property type="entry name" value="RADIAL SPOKE HEAD 1 HOMOLOG"/>
    <property type="match status" value="1"/>
</dbReference>
<dbReference type="Gene3D" id="2.20.110.10">
    <property type="entry name" value="Histone H3 K4-specific methyltransferase SET7/9 N-terminal domain"/>
    <property type="match status" value="2"/>
</dbReference>
<dbReference type="SUPFAM" id="SSF82185">
    <property type="entry name" value="Histone H3 K4-specific methyltransferase SET7/9 N-terminal domain"/>
    <property type="match status" value="3"/>
</dbReference>
<feature type="domain" description="AVL9/DENND6" evidence="3">
    <location>
        <begin position="297"/>
        <end position="617"/>
    </location>
</feature>
<feature type="region of interest" description="Disordered" evidence="2">
    <location>
        <begin position="840"/>
        <end position="884"/>
    </location>
</feature>
<feature type="compositionally biased region" description="Polar residues" evidence="2">
    <location>
        <begin position="329"/>
        <end position="341"/>
    </location>
</feature>
<organism evidence="4 5">
    <name type="scientific">Babesia gibsoni</name>
    <dbReference type="NCBI Taxonomy" id="33632"/>
    <lineage>
        <taxon>Eukaryota</taxon>
        <taxon>Sar</taxon>
        <taxon>Alveolata</taxon>
        <taxon>Apicomplexa</taxon>
        <taxon>Aconoidasida</taxon>
        <taxon>Piroplasmida</taxon>
        <taxon>Babesiidae</taxon>
        <taxon>Babesia</taxon>
    </lineage>
</organism>
<feature type="compositionally biased region" description="Polar residues" evidence="2">
    <location>
        <begin position="35"/>
        <end position="44"/>
    </location>
</feature>
<feature type="compositionally biased region" description="Polar residues" evidence="2">
    <location>
        <begin position="1025"/>
        <end position="1058"/>
    </location>
</feature>
<evidence type="ECO:0000259" key="3">
    <source>
        <dbReference type="Pfam" id="PF09794"/>
    </source>
</evidence>
<accession>A0AAD8LPR0</accession>
<dbReference type="PANTHER" id="PTHR43215">
    <property type="entry name" value="RADIAL SPOKE HEAD 1 HOMOLOG"/>
    <property type="match status" value="1"/>
</dbReference>
<dbReference type="Pfam" id="PF02493">
    <property type="entry name" value="MORN"/>
    <property type="match status" value="6"/>
</dbReference>
<dbReference type="SMART" id="SM00698">
    <property type="entry name" value="MORN"/>
    <property type="match status" value="6"/>
</dbReference>
<name>A0AAD8LPR0_BABGI</name>
<dbReference type="InterPro" id="IPR018307">
    <property type="entry name" value="ABL9/DENND6_dom"/>
</dbReference>
<reference evidence="4" key="1">
    <citation type="submission" date="2023-08" db="EMBL/GenBank/DDBJ databases">
        <title>Draft sequence of the Babesia gibsoni genome.</title>
        <authorList>
            <person name="Yamagishi J.Y."/>
            <person name="Xuan X.X."/>
        </authorList>
    </citation>
    <scope>NUCLEOTIDE SEQUENCE</scope>
    <source>
        <strain evidence="4">Azabu</strain>
    </source>
</reference>
<comment type="caution">
    <text evidence="4">The sequence shown here is derived from an EMBL/GenBank/DDBJ whole genome shotgun (WGS) entry which is preliminary data.</text>
</comment>